<dbReference type="Proteomes" id="UP000236737">
    <property type="component" value="Unassembled WGS sequence"/>
</dbReference>
<sequence length="966" mass="98871">MKKNTIFEFFNILYCKITNCFLTKNNLSKLDLTKSNERSSIDFLLRLWPCSWHKSLRMSLMLGAIMMTGYTVTAQNIKGIVPVSTPKLGSAVDGNAWAHEPDFFNSAPSIYFTVGDLFDKIHPTIDGHGLVNPENGDVFYKPSAIQNPPIAQSIPVTYQLKDNYTGDFTIFTQSNKINDNPNTYAWGPGTSPNKNETQNCGAHFSYGEQGLAGGVYDDSEVLVKAITGSSKDLWCLFAGDRQTINGSSYIDFEFLQAPLTMTGATYGPIDAQTGVAAINGGSGVFHTDAPASTGGRTEGDLLITIQFTQGGGEATAVIQSWTNVNGTWQYQLLNNNDPLLLGNIFVTNNNVTTTVPFDVYGSGFPGTYAPNQWAEGAINLSQVFKFLDKPCINISTLFIRTRTSGNSSQSELKDFPGAPIQLNLDFTPNANAGADKILTCTTTSLALSGSSTTLGAIFSWVPTNGGQIVSGANTATPTVNAAGTYTLTVTSPVSNLCTATDVVLVTANTTPPNANAGADKGLNCTTTSIALSGSSTTTGATFSWLASNGGNIVSGATTAAPTVNAAGTYTLTVTDPINGCTATDVALVTLDANLPNANAGADKVLNCTTTSISLSGSSTTTGGTFSWLASNGGNIVSGATTATPTVNAAGTYTLTVTNPTNGCTATDLALVTLNNTTPNANAGADKELTCTTTSIALSGSTTTTGATFSWLASNGGNIVSGATTATPTVNATGTYTLTVTNPINGCTATDIALVTLNSTVPNINAGTDKVLTCTVTSLALSGSSTTIGATFSWLASNGGNIVSGATTSAPTVNAAGTYTLTVTNPLNGCTSTDAAVLILNNTVPNVNAGADKMLTCTLTSISLSGSSTTMGATFSWLASNGGNIVSGATTAAPTVNAAGTYALTVTDPINGCTATDVALVTLDANLPNANAGADEVLNCTTTSISLSGSSTTTGGTFSWLASNGGN</sequence>
<dbReference type="PROSITE" id="PS50835">
    <property type="entry name" value="IG_LIKE"/>
    <property type="match status" value="1"/>
</dbReference>
<feature type="domain" description="Ig-like" evidence="1">
    <location>
        <begin position="727"/>
        <end position="875"/>
    </location>
</feature>
<evidence type="ECO:0000313" key="3">
    <source>
        <dbReference type="Proteomes" id="UP000236737"/>
    </source>
</evidence>
<reference evidence="3" key="1">
    <citation type="submission" date="2016-10" db="EMBL/GenBank/DDBJ databases">
        <authorList>
            <person name="Varghese N."/>
            <person name="Submissions S."/>
        </authorList>
    </citation>
    <scope>NUCLEOTIDE SEQUENCE [LARGE SCALE GENOMIC DNA]</scope>
    <source>
        <strain evidence="3">CGMCC 1.9230</strain>
    </source>
</reference>
<organism evidence="2 3">
    <name type="scientific">Flavobacterium urumqiense</name>
    <dbReference type="NCBI Taxonomy" id="935224"/>
    <lineage>
        <taxon>Bacteria</taxon>
        <taxon>Pseudomonadati</taxon>
        <taxon>Bacteroidota</taxon>
        <taxon>Flavobacteriia</taxon>
        <taxon>Flavobacteriales</taxon>
        <taxon>Flavobacteriaceae</taxon>
        <taxon>Flavobacterium</taxon>
    </lineage>
</organism>
<keyword evidence="3" id="KW-1185">Reference proteome</keyword>
<dbReference type="EMBL" id="FNVP01000003">
    <property type="protein sequence ID" value="SEF80747.1"/>
    <property type="molecule type" value="Genomic_DNA"/>
</dbReference>
<dbReference type="InterPro" id="IPR007110">
    <property type="entry name" value="Ig-like_dom"/>
</dbReference>
<gene>
    <name evidence="2" type="ORF">SAMN04488130_1032</name>
</gene>
<protein>
    <submittedName>
        <fullName evidence="2">PKD repeat-containing protein</fullName>
    </submittedName>
</protein>
<feature type="non-terminal residue" evidence="2">
    <location>
        <position position="966"/>
    </location>
</feature>
<evidence type="ECO:0000313" key="2">
    <source>
        <dbReference type="EMBL" id="SEF80747.1"/>
    </source>
</evidence>
<name>A0A1H5V2U6_9FLAO</name>
<dbReference type="Gene3D" id="2.60.40.10">
    <property type="entry name" value="Immunoglobulins"/>
    <property type="match status" value="1"/>
</dbReference>
<accession>A0A1H5V2U6</accession>
<dbReference type="AlphaFoldDB" id="A0A1H5V2U6"/>
<dbReference type="InterPro" id="IPR035986">
    <property type="entry name" value="PKD_dom_sf"/>
</dbReference>
<dbReference type="SUPFAM" id="SSF49299">
    <property type="entry name" value="PKD domain"/>
    <property type="match status" value="1"/>
</dbReference>
<dbReference type="InterPro" id="IPR013783">
    <property type="entry name" value="Ig-like_fold"/>
</dbReference>
<evidence type="ECO:0000259" key="1">
    <source>
        <dbReference type="PROSITE" id="PS50835"/>
    </source>
</evidence>
<proteinExistence type="predicted"/>